<evidence type="ECO:0000313" key="1">
    <source>
        <dbReference type="EMBL" id="RMC04513.1"/>
    </source>
</evidence>
<dbReference type="OrthoDB" id="416454at2759"/>
<dbReference type="EMBL" id="QRBI01000125">
    <property type="protein sequence ID" value="RMC04513.1"/>
    <property type="molecule type" value="Genomic_DNA"/>
</dbReference>
<keyword evidence="2" id="KW-1185">Reference proteome</keyword>
<name>A0A3M0JTZ2_HIRRU</name>
<dbReference type="AlphaFoldDB" id="A0A3M0JTZ2"/>
<accession>A0A3M0JTZ2</accession>
<proteinExistence type="predicted"/>
<dbReference type="Proteomes" id="UP000269221">
    <property type="component" value="Unassembled WGS sequence"/>
</dbReference>
<sequence length="117" mass="13308">MHGLLRRPQNRQLPTVFISKTWFFRYPPSKLEGDRKLNEAPITQEEVVSHLLDHFDLHKPMGTDEIHLGVLGSSEVLTRPYSSIYLPSCSTGQVPVDWMLANMTPLHKKGQEEDPGS</sequence>
<gene>
    <name evidence="1" type="ORF">DUI87_18959</name>
</gene>
<reference evidence="1 2" key="1">
    <citation type="submission" date="2018-07" db="EMBL/GenBank/DDBJ databases">
        <title>A high quality draft genome assembly of the barn swallow (H. rustica rustica).</title>
        <authorList>
            <person name="Formenti G."/>
            <person name="Chiara M."/>
            <person name="Poveda L."/>
            <person name="Francoijs K.-J."/>
            <person name="Bonisoli-Alquati A."/>
            <person name="Canova L."/>
            <person name="Gianfranceschi L."/>
            <person name="Horner D.S."/>
            <person name="Saino N."/>
        </authorList>
    </citation>
    <scope>NUCLEOTIDE SEQUENCE [LARGE SCALE GENOMIC DNA]</scope>
    <source>
        <strain evidence="1">Chelidonia</strain>
        <tissue evidence="1">Blood</tissue>
    </source>
</reference>
<protein>
    <submittedName>
        <fullName evidence="1">Uncharacterized protein</fullName>
    </submittedName>
</protein>
<evidence type="ECO:0000313" key="2">
    <source>
        <dbReference type="Proteomes" id="UP000269221"/>
    </source>
</evidence>
<comment type="caution">
    <text evidence="1">The sequence shown here is derived from an EMBL/GenBank/DDBJ whole genome shotgun (WGS) entry which is preliminary data.</text>
</comment>
<organism evidence="1 2">
    <name type="scientific">Hirundo rustica rustica</name>
    <dbReference type="NCBI Taxonomy" id="333673"/>
    <lineage>
        <taxon>Eukaryota</taxon>
        <taxon>Metazoa</taxon>
        <taxon>Chordata</taxon>
        <taxon>Craniata</taxon>
        <taxon>Vertebrata</taxon>
        <taxon>Euteleostomi</taxon>
        <taxon>Archelosauria</taxon>
        <taxon>Archosauria</taxon>
        <taxon>Dinosauria</taxon>
        <taxon>Saurischia</taxon>
        <taxon>Theropoda</taxon>
        <taxon>Coelurosauria</taxon>
        <taxon>Aves</taxon>
        <taxon>Neognathae</taxon>
        <taxon>Neoaves</taxon>
        <taxon>Telluraves</taxon>
        <taxon>Australaves</taxon>
        <taxon>Passeriformes</taxon>
        <taxon>Sylvioidea</taxon>
        <taxon>Hirundinidae</taxon>
        <taxon>Hirundo</taxon>
    </lineage>
</organism>
<dbReference type="STRING" id="333673.A0A3M0JTZ2"/>